<dbReference type="Gene3D" id="3.30.460.10">
    <property type="entry name" value="Beta Polymerase, domain 2"/>
    <property type="match status" value="1"/>
</dbReference>
<dbReference type="PROSITE" id="PS50152">
    <property type="entry name" value="25A_SYNTH_3"/>
    <property type="match status" value="1"/>
</dbReference>
<dbReference type="GO" id="GO:0051607">
    <property type="term" value="P:defense response to virus"/>
    <property type="evidence" value="ECO:0007669"/>
    <property type="project" value="UniProtKB-KW"/>
</dbReference>
<dbReference type="InterPro" id="IPR006116">
    <property type="entry name" value="NT_2-5OAS_ClassI-CCAase"/>
</dbReference>
<evidence type="ECO:0000259" key="2">
    <source>
        <dbReference type="Pfam" id="PF18134"/>
    </source>
</evidence>
<proteinExistence type="predicted"/>
<dbReference type="GO" id="GO:0016779">
    <property type="term" value="F:nucleotidyltransferase activity"/>
    <property type="evidence" value="ECO:0007669"/>
    <property type="project" value="InterPro"/>
</dbReference>
<keyword evidence="1" id="KW-0051">Antiviral defense</keyword>
<feature type="domain" description="Adenylyl/Guanylyl and SMODS C-terminal sensor" evidence="2">
    <location>
        <begin position="299"/>
        <end position="425"/>
    </location>
</feature>
<gene>
    <name evidence="3" type="ORF">ALMA_1511</name>
</gene>
<sequence length="428" mass="50043">MTLAEDFEQFCKEIQLDNLNDMKNQAAKIAKKLNKHYYGIDGDDDSHMYIVGSVGRGTAIKGSSDLDLIFDLPNDVYKQFDAYKENGQSALLQDVKKVMQESYPRTTIRGDGQVVVIEFDKYRVELVPGFKQNDGSFKYPDTHDSGSWKYTNPIIEQKECSLCNDKSYGVYYDFCHIMRSWKNTIGFKWGGLLIDTLVYNFFKKNDWFAGKDSNDYLEILKNLFEYLKNQDKSHAHWYALGSNQKIYGSRNEKFVVKAEKAYKELQDITEADKKINDVLRSLLGKRFPKIKDRSAEFSTTEQFIEDFVPVDIRYDLEIDCLVTQDGWRPFKLRKFLQNNTLLRHKKKLTFFIKDTSNPSQDYDIWWKVRNVGEVAIERSMTRGQLIRSNEKKQVEHTNFRGPHYVECYLLEDGICVARDRIEVPIGNE</sequence>
<dbReference type="SUPFAM" id="SSF81301">
    <property type="entry name" value="Nucleotidyltransferase"/>
    <property type="match status" value="1"/>
</dbReference>
<evidence type="ECO:0000256" key="1">
    <source>
        <dbReference type="ARBA" id="ARBA00023118"/>
    </source>
</evidence>
<organism evidence="3 4">
    <name type="scientific">Alloscardovia macacae</name>
    <dbReference type="NCBI Taxonomy" id="1160091"/>
    <lineage>
        <taxon>Bacteria</taxon>
        <taxon>Bacillati</taxon>
        <taxon>Actinomycetota</taxon>
        <taxon>Actinomycetes</taxon>
        <taxon>Bifidobacteriales</taxon>
        <taxon>Bifidobacteriaceae</taxon>
        <taxon>Alloscardovia</taxon>
    </lineage>
</organism>
<dbReference type="Pfam" id="PF18134">
    <property type="entry name" value="AGS_C"/>
    <property type="match status" value="1"/>
</dbReference>
<dbReference type="EMBL" id="MWWT01000009">
    <property type="protein sequence ID" value="OZG53209.1"/>
    <property type="molecule type" value="Genomic_DNA"/>
</dbReference>
<evidence type="ECO:0000313" key="4">
    <source>
        <dbReference type="Proteomes" id="UP000243657"/>
    </source>
</evidence>
<accession>A0A261F263</accession>
<keyword evidence="4" id="KW-1185">Reference proteome</keyword>
<dbReference type="InterPro" id="IPR040511">
    <property type="entry name" value="AGS_C"/>
</dbReference>
<name>A0A261F263_9BIFI</name>
<dbReference type="Proteomes" id="UP000243657">
    <property type="component" value="Unassembled WGS sequence"/>
</dbReference>
<dbReference type="RefSeq" id="WP_094727231.1">
    <property type="nucleotide sequence ID" value="NZ_JBHLWS010000001.1"/>
</dbReference>
<reference evidence="3 4" key="1">
    <citation type="journal article" date="2017" name="BMC Genomics">
        <title>Comparative genomic and phylogenomic analyses of the Bifidobacteriaceae family.</title>
        <authorList>
            <person name="Lugli G.A."/>
            <person name="Milani C."/>
            <person name="Turroni F."/>
            <person name="Duranti S."/>
            <person name="Mancabelli L."/>
            <person name="Mangifesta M."/>
            <person name="Ferrario C."/>
            <person name="Modesto M."/>
            <person name="Mattarelli P."/>
            <person name="Jiri K."/>
            <person name="van Sinderen D."/>
            <person name="Ventura M."/>
        </authorList>
    </citation>
    <scope>NUCLEOTIDE SEQUENCE [LARGE SCALE GENOMIC DNA]</scope>
    <source>
        <strain evidence="3 4">DSM 24762</strain>
    </source>
</reference>
<evidence type="ECO:0000313" key="3">
    <source>
        <dbReference type="EMBL" id="OZG53209.1"/>
    </source>
</evidence>
<dbReference type="CDD" id="cd05400">
    <property type="entry name" value="NT_2-5OAS_ClassI-CCAase"/>
    <property type="match status" value="1"/>
</dbReference>
<dbReference type="InterPro" id="IPR043519">
    <property type="entry name" value="NT_sf"/>
</dbReference>
<protein>
    <recommendedName>
        <fullName evidence="2">Adenylyl/Guanylyl and SMODS C-terminal sensor domain-containing protein</fullName>
    </recommendedName>
</protein>
<dbReference type="Pfam" id="PF18144">
    <property type="entry name" value="SMODS"/>
    <property type="match status" value="1"/>
</dbReference>
<dbReference type="AlphaFoldDB" id="A0A261F263"/>
<comment type="caution">
    <text evidence="3">The sequence shown here is derived from an EMBL/GenBank/DDBJ whole genome shotgun (WGS) entry which is preliminary data.</text>
</comment>